<reference evidence="2 3" key="2">
    <citation type="journal article" date="2012" name="PLoS Pathog.">
        <title>Diverse lifestyles and strategies of plant pathogenesis encoded in the genomes of eighteen Dothideomycetes fungi.</title>
        <authorList>
            <person name="Ohm R.A."/>
            <person name="Feau N."/>
            <person name="Henrissat B."/>
            <person name="Schoch C.L."/>
            <person name="Horwitz B.A."/>
            <person name="Barry K.W."/>
            <person name="Condon B.J."/>
            <person name="Copeland A.C."/>
            <person name="Dhillon B."/>
            <person name="Glaser F."/>
            <person name="Hesse C.N."/>
            <person name="Kosti I."/>
            <person name="LaButti K."/>
            <person name="Lindquist E.A."/>
            <person name="Lucas S."/>
            <person name="Salamov A.A."/>
            <person name="Bradshaw R.E."/>
            <person name="Ciuffetti L."/>
            <person name="Hamelin R.C."/>
            <person name="Kema G.H.J."/>
            <person name="Lawrence C."/>
            <person name="Scott J.A."/>
            <person name="Spatafora J.W."/>
            <person name="Turgeon B.G."/>
            <person name="de Wit P.J.G.M."/>
            <person name="Zhong S."/>
            <person name="Goodwin S.B."/>
            <person name="Grigoriev I.V."/>
        </authorList>
    </citation>
    <scope>NUCLEOTIDE SEQUENCE [LARGE SCALE GENOMIC DNA]</scope>
    <source>
        <strain evidence="3">NZE10 / CBS 128990</strain>
    </source>
</reference>
<accession>N1PHF5</accession>
<reference evidence="3" key="1">
    <citation type="journal article" date="2012" name="PLoS Genet.">
        <title>The genomes of the fungal plant pathogens Cladosporium fulvum and Dothistroma septosporum reveal adaptation to different hosts and lifestyles but also signatures of common ancestry.</title>
        <authorList>
            <person name="de Wit P.J.G.M."/>
            <person name="van der Burgt A."/>
            <person name="Oekmen B."/>
            <person name="Stergiopoulos I."/>
            <person name="Abd-Elsalam K.A."/>
            <person name="Aerts A.L."/>
            <person name="Bahkali A.H."/>
            <person name="Beenen H.G."/>
            <person name="Chettri P."/>
            <person name="Cox M.P."/>
            <person name="Datema E."/>
            <person name="de Vries R.P."/>
            <person name="Dhillon B."/>
            <person name="Ganley A.R."/>
            <person name="Griffiths S.A."/>
            <person name="Guo Y."/>
            <person name="Hamelin R.C."/>
            <person name="Henrissat B."/>
            <person name="Kabir M.S."/>
            <person name="Jashni M.K."/>
            <person name="Kema G."/>
            <person name="Klaubauf S."/>
            <person name="Lapidus A."/>
            <person name="Levasseur A."/>
            <person name="Lindquist E."/>
            <person name="Mehrabi R."/>
            <person name="Ohm R.A."/>
            <person name="Owen T.J."/>
            <person name="Salamov A."/>
            <person name="Schwelm A."/>
            <person name="Schijlen E."/>
            <person name="Sun H."/>
            <person name="van den Burg H.A."/>
            <person name="van Ham R.C.H.J."/>
            <person name="Zhang S."/>
            <person name="Goodwin S.B."/>
            <person name="Grigoriev I.V."/>
            <person name="Collemare J."/>
            <person name="Bradshaw R.E."/>
        </authorList>
    </citation>
    <scope>NUCLEOTIDE SEQUENCE [LARGE SCALE GENOMIC DNA]</scope>
    <source>
        <strain evidence="3">NZE10 / CBS 128990</strain>
    </source>
</reference>
<protein>
    <submittedName>
        <fullName evidence="2">Uncharacterized protein</fullName>
    </submittedName>
</protein>
<dbReference type="AlphaFoldDB" id="N1PHF5"/>
<dbReference type="EMBL" id="KB446541">
    <property type="protein sequence ID" value="EME42053.1"/>
    <property type="molecule type" value="Genomic_DNA"/>
</dbReference>
<feature type="signal peptide" evidence="1">
    <location>
        <begin position="1"/>
        <end position="19"/>
    </location>
</feature>
<sequence length="105" mass="12673">MFLFLCVTSLFWTLVSVLTLWFSEPYSEQVRQDLHNPTLLPATARKCYIFPEHDLMFAWDSPTDDDELCLRQEFHVRRNSIDQKQQWTSNQERYWLGIENAWDGR</sequence>
<organism evidence="2 3">
    <name type="scientific">Dothistroma septosporum (strain NZE10 / CBS 128990)</name>
    <name type="common">Red band needle blight fungus</name>
    <name type="synonym">Mycosphaerella pini</name>
    <dbReference type="NCBI Taxonomy" id="675120"/>
    <lineage>
        <taxon>Eukaryota</taxon>
        <taxon>Fungi</taxon>
        <taxon>Dikarya</taxon>
        <taxon>Ascomycota</taxon>
        <taxon>Pezizomycotina</taxon>
        <taxon>Dothideomycetes</taxon>
        <taxon>Dothideomycetidae</taxon>
        <taxon>Mycosphaerellales</taxon>
        <taxon>Mycosphaerellaceae</taxon>
        <taxon>Dothistroma</taxon>
    </lineage>
</organism>
<keyword evidence="1" id="KW-0732">Signal</keyword>
<name>N1PHF5_DOTSN</name>
<proteinExistence type="predicted"/>
<dbReference type="OrthoDB" id="77878at2759"/>
<feature type="chain" id="PRO_5004109103" evidence="1">
    <location>
        <begin position="20"/>
        <end position="105"/>
    </location>
</feature>
<evidence type="ECO:0000313" key="3">
    <source>
        <dbReference type="Proteomes" id="UP000016933"/>
    </source>
</evidence>
<evidence type="ECO:0000256" key="1">
    <source>
        <dbReference type="SAM" id="SignalP"/>
    </source>
</evidence>
<dbReference type="Proteomes" id="UP000016933">
    <property type="component" value="Unassembled WGS sequence"/>
</dbReference>
<evidence type="ECO:0000313" key="2">
    <source>
        <dbReference type="EMBL" id="EME42053.1"/>
    </source>
</evidence>
<keyword evidence="3" id="KW-1185">Reference proteome</keyword>
<gene>
    <name evidence="2" type="ORF">DOTSEDRAFT_72971</name>
</gene>
<dbReference type="HOGENOM" id="CLU_2236522_0_0_1"/>